<proteinExistence type="predicted"/>
<name>F9ZU85_ACICS</name>
<dbReference type="RefSeq" id="WP_014003792.1">
    <property type="nucleotide sequence ID" value="NC_015851.1"/>
</dbReference>
<keyword evidence="2" id="KW-1185">Reference proteome</keyword>
<dbReference type="OrthoDB" id="9408270at2"/>
<sequence>MRNKRYQYQLEGTIVFVKAEPKGECRYLVNMQIPGGMARVDIGYLTGAVHAWAAEFFGGRRPAMRAGSAKAACQLLAKWACQQPSIAHYFSRQGS</sequence>
<keyword evidence="1" id="KW-0614">Plasmid</keyword>
<dbReference type="HOGENOM" id="CLU_2366454_0_0_6"/>
<evidence type="ECO:0000313" key="1">
    <source>
        <dbReference type="EMBL" id="AEK59704.1"/>
    </source>
</evidence>
<protein>
    <submittedName>
        <fullName evidence="1">Uncharacterized protein</fullName>
    </submittedName>
</protein>
<evidence type="ECO:0000313" key="2">
    <source>
        <dbReference type="Proteomes" id="UP000006135"/>
    </source>
</evidence>
<dbReference type="AlphaFoldDB" id="F9ZU85"/>
<organism evidence="1 2">
    <name type="scientific">Acidithiobacillus caldus (strain SM-1)</name>
    <dbReference type="NCBI Taxonomy" id="990288"/>
    <lineage>
        <taxon>Bacteria</taxon>
        <taxon>Pseudomonadati</taxon>
        <taxon>Pseudomonadota</taxon>
        <taxon>Acidithiobacillia</taxon>
        <taxon>Acidithiobacillales</taxon>
        <taxon>Acidithiobacillaceae</taxon>
        <taxon>Acidithiobacillus</taxon>
    </lineage>
</organism>
<accession>F9ZU85</accession>
<geneLocation type="plasmid" evidence="1">
    <name>megaplasmid</name>
</geneLocation>
<dbReference type="EMBL" id="CP002574">
    <property type="protein sequence ID" value="AEK59704.1"/>
    <property type="molecule type" value="Genomic_DNA"/>
</dbReference>
<gene>
    <name evidence="1" type="ordered locus">Atc_m173</name>
</gene>
<reference evidence="1 2" key="1">
    <citation type="journal article" date="2011" name="J. Genet. Genomics">
        <title>Unraveling the Acidithiobacillus caldus complete genome and its central metabolisms for carbon assimilation.</title>
        <authorList>
            <person name="You X.Y."/>
            <person name="Guo X."/>
            <person name="Zheng H.J."/>
            <person name="Zhang M.J."/>
            <person name="Liu L.J."/>
            <person name="Zhu Y.Q."/>
            <person name="Zhu B."/>
            <person name="Wang S.Y."/>
            <person name="Zhao G.P."/>
            <person name="Poetsch A."/>
            <person name="Jiang C.Y."/>
            <person name="Liu S.J."/>
        </authorList>
    </citation>
    <scope>NUCLEOTIDE SEQUENCE [LARGE SCALE GENOMIC DNA]</scope>
    <source>
        <strain evidence="1 2">SM-1</strain>
        <plasmid evidence="2">Plasmid megaplasmid</plasmid>
    </source>
</reference>
<dbReference type="GeneID" id="92932945"/>
<dbReference type="Proteomes" id="UP000006135">
    <property type="component" value="Plasmid megaplasmid"/>
</dbReference>
<dbReference type="KEGG" id="acu:Atc_m173"/>